<dbReference type="OrthoDB" id="644067at2759"/>
<dbReference type="Proteomes" id="UP000033483">
    <property type="component" value="Unassembled WGS sequence"/>
</dbReference>
<dbReference type="GO" id="GO:0003700">
    <property type="term" value="F:DNA-binding transcription factor activity"/>
    <property type="evidence" value="ECO:0007669"/>
    <property type="project" value="InterPro"/>
</dbReference>
<evidence type="ECO:0000313" key="10">
    <source>
        <dbReference type="EMBL" id="KKA27253.1"/>
    </source>
</evidence>
<dbReference type="EMBL" id="LAEV01001840">
    <property type="protein sequence ID" value="KKA27253.1"/>
    <property type="molecule type" value="Genomic_DNA"/>
</dbReference>
<dbReference type="InterPro" id="IPR046347">
    <property type="entry name" value="bZIP_sf"/>
</dbReference>
<dbReference type="CDD" id="cd14704">
    <property type="entry name" value="bZIP_HY5-like"/>
    <property type="match status" value="1"/>
</dbReference>
<dbReference type="GO" id="GO:0003677">
    <property type="term" value="F:DNA binding"/>
    <property type="evidence" value="ECO:0007669"/>
    <property type="project" value="UniProtKB-KW"/>
</dbReference>
<sequence length="629" mass="67405">MAAALTPPYYTGSSIQASFYNDEESMLKESMMGRSLELSPASSRRESASSDPMYSPKQEGTWATDIQSIPTSTSVSMPSSQQTAFFSPDMTAQQTLMGSAGTNWSSLSSSATIGVGMGVGMGVGVDSMSLGQQFEPMDGFDFSQQQMLQANPTFGMNTALFPGMMPSGPVAGAAGNLNIPVNTMDGIAAITNGSKRSPMAQAVLHELRRGDGIRKKNARFDIPAERNLTNIDHLIAQSTDEQEIKELKQQKRLLRNRQAALDSRQRKKMHTERLEVEKKQFTSIISDMEEEMAMLRKEIERVSLENHRLQEYAQVQTMEKENLIREHTLATGDLRKQANVLRDRVHCLETENLDLRSGRGTGFNGLDGCYSPDTPHQTPSPPTTGWDASAGSGFLDSGFGGNAKHVKAEPASPHSMHAQKLVSMNQTGLSEDASVERSGVSENGQNSLLFMLFLVGAYVISTGSASAAAPVLPAISEDMRATTVGLLQNIFKNAGVDTAASATTSTVATSSWAMPTSSNASMIGTLGDMLTLPTNEQTNEHTFGLSAVQYNDANIMVALDSTQQKASSQRNLAGTLNILRGSGNVADVCSRSLLREQIPADVVRNFARMVGHGASGCSSANLAMASAKA</sequence>
<feature type="domain" description="BZIP" evidence="9">
    <location>
        <begin position="246"/>
        <end position="309"/>
    </location>
</feature>
<evidence type="ECO:0000256" key="3">
    <source>
        <dbReference type="ARBA" id="ARBA00023015"/>
    </source>
</evidence>
<evidence type="ECO:0000256" key="5">
    <source>
        <dbReference type="ARBA" id="ARBA00023163"/>
    </source>
</evidence>
<feature type="coiled-coil region" evidence="7">
    <location>
        <begin position="237"/>
        <end position="312"/>
    </location>
</feature>
<evidence type="ECO:0000256" key="1">
    <source>
        <dbReference type="ARBA" id="ARBA00004123"/>
    </source>
</evidence>
<gene>
    <name evidence="10" type="ORF">TD95_003180</name>
</gene>
<reference evidence="10 11" key="1">
    <citation type="submission" date="2015-03" db="EMBL/GenBank/DDBJ databases">
        <authorList>
            <person name="Radwan O."/>
            <person name="Al-Naeli F.A."/>
            <person name="Rendon G.A."/>
            <person name="Fields C."/>
        </authorList>
    </citation>
    <scope>NUCLEOTIDE SEQUENCE [LARGE SCALE GENOMIC DNA]</scope>
    <source>
        <strain evidence="10">CR-DP1</strain>
    </source>
</reference>
<comment type="caution">
    <text evidence="10">The sequence shown here is derived from an EMBL/GenBank/DDBJ whole genome shotgun (WGS) entry which is preliminary data.</text>
</comment>
<dbReference type="PANTHER" id="PTHR47416:SF8">
    <property type="entry name" value="BASIC-LEUCINE ZIPPER TRANSCRIPTION FACTOR E-RELATED"/>
    <property type="match status" value="1"/>
</dbReference>
<name>A0A0F4ZBM8_9PEZI</name>
<evidence type="ECO:0000256" key="7">
    <source>
        <dbReference type="SAM" id="Coils"/>
    </source>
</evidence>
<evidence type="ECO:0000256" key="2">
    <source>
        <dbReference type="ARBA" id="ARBA00007163"/>
    </source>
</evidence>
<comment type="similarity">
    <text evidence="2">Belongs to the bZIP family.</text>
</comment>
<keyword evidence="5" id="KW-0804">Transcription</keyword>
<evidence type="ECO:0000256" key="4">
    <source>
        <dbReference type="ARBA" id="ARBA00023125"/>
    </source>
</evidence>
<dbReference type="GO" id="GO:0005634">
    <property type="term" value="C:nucleus"/>
    <property type="evidence" value="ECO:0007669"/>
    <property type="project" value="UniProtKB-SubCell"/>
</dbReference>
<feature type="region of interest" description="Disordered" evidence="8">
    <location>
        <begin position="366"/>
        <end position="391"/>
    </location>
</feature>
<dbReference type="AlphaFoldDB" id="A0A0F4ZBM8"/>
<feature type="region of interest" description="Disordered" evidence="8">
    <location>
        <begin position="31"/>
        <end position="61"/>
    </location>
</feature>
<keyword evidence="4" id="KW-0238">DNA-binding</keyword>
<dbReference type="Pfam" id="PF00170">
    <property type="entry name" value="bZIP_1"/>
    <property type="match status" value="1"/>
</dbReference>
<keyword evidence="6" id="KW-0539">Nucleus</keyword>
<accession>A0A0F4ZBM8</accession>
<evidence type="ECO:0000256" key="6">
    <source>
        <dbReference type="ARBA" id="ARBA00023242"/>
    </source>
</evidence>
<evidence type="ECO:0000259" key="9">
    <source>
        <dbReference type="PROSITE" id="PS50217"/>
    </source>
</evidence>
<dbReference type="InterPro" id="IPR004827">
    <property type="entry name" value="bZIP"/>
</dbReference>
<evidence type="ECO:0000313" key="11">
    <source>
        <dbReference type="Proteomes" id="UP000033483"/>
    </source>
</evidence>
<comment type="subcellular location">
    <subcellularLocation>
        <location evidence="1">Nucleus</location>
    </subcellularLocation>
</comment>
<keyword evidence="7" id="KW-0175">Coiled coil</keyword>
<proteinExistence type="inferred from homology"/>
<keyword evidence="11" id="KW-1185">Reference proteome</keyword>
<dbReference type="SMART" id="SM00338">
    <property type="entry name" value="BRLZ"/>
    <property type="match status" value="1"/>
</dbReference>
<protein>
    <recommendedName>
        <fullName evidence="9">BZIP domain-containing protein</fullName>
    </recommendedName>
</protein>
<keyword evidence="3" id="KW-0805">Transcription regulation</keyword>
<evidence type="ECO:0000256" key="8">
    <source>
        <dbReference type="SAM" id="MobiDB-lite"/>
    </source>
</evidence>
<organism evidence="10 11">
    <name type="scientific">Thielaviopsis punctulata</name>
    <dbReference type="NCBI Taxonomy" id="72032"/>
    <lineage>
        <taxon>Eukaryota</taxon>
        <taxon>Fungi</taxon>
        <taxon>Dikarya</taxon>
        <taxon>Ascomycota</taxon>
        <taxon>Pezizomycotina</taxon>
        <taxon>Sordariomycetes</taxon>
        <taxon>Hypocreomycetidae</taxon>
        <taxon>Microascales</taxon>
        <taxon>Ceratocystidaceae</taxon>
        <taxon>Thielaviopsis</taxon>
    </lineage>
</organism>
<dbReference type="Gene3D" id="1.20.5.170">
    <property type="match status" value="1"/>
</dbReference>
<dbReference type="SUPFAM" id="SSF57959">
    <property type="entry name" value="Leucine zipper domain"/>
    <property type="match status" value="1"/>
</dbReference>
<dbReference type="PANTHER" id="PTHR47416">
    <property type="entry name" value="BASIC-LEUCINE ZIPPER TRANSCRIPTION FACTOR F-RELATED"/>
    <property type="match status" value="1"/>
</dbReference>
<dbReference type="PROSITE" id="PS50217">
    <property type="entry name" value="BZIP"/>
    <property type="match status" value="1"/>
</dbReference>